<organism evidence="3 4">
    <name type="scientific">Prevotella disiens JCM 6334 = ATCC 29426</name>
    <dbReference type="NCBI Taxonomy" id="1235811"/>
    <lineage>
        <taxon>Bacteria</taxon>
        <taxon>Pseudomonadati</taxon>
        <taxon>Bacteroidota</taxon>
        <taxon>Bacteroidia</taxon>
        <taxon>Bacteroidales</taxon>
        <taxon>Prevotellaceae</taxon>
        <taxon>Prevotella</taxon>
    </lineage>
</organism>
<evidence type="ECO:0000313" key="3">
    <source>
        <dbReference type="EMBL" id="ERJ81057.1"/>
    </source>
</evidence>
<feature type="domain" description="Glycosyltransferase subfamily 4-like N-terminal" evidence="2">
    <location>
        <begin position="146"/>
        <end position="238"/>
    </location>
</feature>
<feature type="domain" description="Glycosyl transferase family 1" evidence="1">
    <location>
        <begin position="252"/>
        <end position="409"/>
    </location>
</feature>
<evidence type="ECO:0000259" key="1">
    <source>
        <dbReference type="Pfam" id="PF00534"/>
    </source>
</evidence>
<dbReference type="Gene3D" id="3.40.50.2000">
    <property type="entry name" value="Glycogen Phosphorylase B"/>
    <property type="match status" value="2"/>
</dbReference>
<dbReference type="EMBL" id="AWUY01000006">
    <property type="protein sequence ID" value="ERJ81057.1"/>
    <property type="molecule type" value="Genomic_DNA"/>
</dbReference>
<proteinExistence type="predicted"/>
<name>A0ABN0NVF9_9BACT</name>
<dbReference type="CDD" id="cd03801">
    <property type="entry name" value="GT4_PimA-like"/>
    <property type="match status" value="1"/>
</dbReference>
<comment type="caution">
    <text evidence="3">The sequence shown here is derived from an EMBL/GenBank/DDBJ whole genome shotgun (WGS) entry which is preliminary data.</text>
</comment>
<dbReference type="SUPFAM" id="SSF53756">
    <property type="entry name" value="UDP-Glycosyltransferase/glycogen phosphorylase"/>
    <property type="match status" value="1"/>
</dbReference>
<protein>
    <submittedName>
        <fullName evidence="3">Glycosyltransferase, group 1 family protein</fullName>
    </submittedName>
</protein>
<reference evidence="3 4" key="1">
    <citation type="submission" date="2013-06" db="EMBL/GenBank/DDBJ databases">
        <authorList>
            <person name="Weinstock G."/>
            <person name="Sodergren E."/>
            <person name="Lobos E.A."/>
            <person name="Fulton L."/>
            <person name="Fulton R."/>
            <person name="Courtney L."/>
            <person name="Fronick C."/>
            <person name="O'Laughlin M."/>
            <person name="Godfrey J."/>
            <person name="Wilson R.M."/>
            <person name="Miner T."/>
            <person name="Farmer C."/>
            <person name="Delehaunty K."/>
            <person name="Cordes M."/>
            <person name="Minx P."/>
            <person name="Tomlinson C."/>
            <person name="Chen J."/>
            <person name="Wollam A."/>
            <person name="Pepin K.H."/>
            <person name="Bhonagiri V."/>
            <person name="Zhang X."/>
            <person name="Warren W."/>
            <person name="Mitreva M."/>
            <person name="Mardis E.R."/>
            <person name="Wilson R.K."/>
        </authorList>
    </citation>
    <scope>NUCLEOTIDE SEQUENCE [LARGE SCALE GENOMIC DNA]</scope>
    <source>
        <strain evidence="3 4">ATCC 29426</strain>
    </source>
</reference>
<dbReference type="InterPro" id="IPR001296">
    <property type="entry name" value="Glyco_trans_1"/>
</dbReference>
<dbReference type="Pfam" id="PF00534">
    <property type="entry name" value="Glycos_transf_1"/>
    <property type="match status" value="1"/>
</dbReference>
<accession>A0ABN0NVF9</accession>
<dbReference type="Proteomes" id="UP000016660">
    <property type="component" value="Unassembled WGS sequence"/>
</dbReference>
<dbReference type="PANTHER" id="PTHR45947:SF3">
    <property type="entry name" value="SULFOQUINOVOSYL TRANSFERASE SQD2"/>
    <property type="match status" value="1"/>
</dbReference>
<gene>
    <name evidence="3" type="ORF">HMPREF0653_00144</name>
</gene>
<evidence type="ECO:0000313" key="4">
    <source>
        <dbReference type="Proteomes" id="UP000016660"/>
    </source>
</evidence>
<sequence length="435" mass="49528">MKSINIKIRRNRMKVLMFGWEYPPHVFGGLATANFGISEGLYAQGDIETTLCLPHPFGDEDRTYANIVAMNKVPIVYREMSHDHLKELLGNLMDTDLYYKLRNNIYADFSEMYTNEVGAMEFAGGYPSNLNEEINNYSIIAGVVARTMEYDIIHAHDWLTFPAGIHAKQISGKPLCIHVHATDFDRSRGNVNPTVYSIEKNGMDYADCIMCVSELTRQTVIKQYHQNPDKVFTVHNAVYPLRKEVAELPRPSHKGKEKIITFLGRITMQKGPEYFVEAANLVLHRTRNVRFCMAGSGDMMNEMITLAAKRGIADRFHFPGFMRGNQVYECLKASDVYVMPSVSEPFGISPLEAMQCGTPSIISHQSGCAEILHNCIKVDYWDIEAMADAMYSICQNESLFTYLSEKGKEEVDNITWEKVGAWIRELYMRTLGWNN</sequence>
<dbReference type="InterPro" id="IPR028098">
    <property type="entry name" value="Glyco_trans_4-like_N"/>
</dbReference>
<evidence type="ECO:0000259" key="2">
    <source>
        <dbReference type="Pfam" id="PF13439"/>
    </source>
</evidence>
<dbReference type="PANTHER" id="PTHR45947">
    <property type="entry name" value="SULFOQUINOVOSYL TRANSFERASE SQD2"/>
    <property type="match status" value="1"/>
</dbReference>
<dbReference type="InterPro" id="IPR050194">
    <property type="entry name" value="Glycosyltransferase_grp1"/>
</dbReference>
<keyword evidence="4" id="KW-1185">Reference proteome</keyword>
<dbReference type="Pfam" id="PF13439">
    <property type="entry name" value="Glyco_transf_4"/>
    <property type="match status" value="1"/>
</dbReference>